<dbReference type="InParanoid" id="K2QI16"/>
<gene>
    <name evidence="7" type="ORF">MPH_13507</name>
</gene>
<dbReference type="InterPro" id="IPR052035">
    <property type="entry name" value="ZnF_BED_domain_contain"/>
</dbReference>
<dbReference type="SUPFAM" id="SSF53098">
    <property type="entry name" value="Ribonuclease H-like"/>
    <property type="match status" value="1"/>
</dbReference>
<evidence type="ECO:0000256" key="5">
    <source>
        <dbReference type="ARBA" id="ARBA00023242"/>
    </source>
</evidence>
<dbReference type="VEuPathDB" id="FungiDB:MPH_13507"/>
<evidence type="ECO:0000256" key="2">
    <source>
        <dbReference type="ARBA" id="ARBA00022723"/>
    </source>
</evidence>
<sequence length="732" mass="83776">MKPLRTQKHKKSWIYRHGYRVCMRSNPDRIYFICRYCHQHKVIDAGGQGRYEVTLSTSTAAAHLQANRRGHNHTPSGVPKFQLPPGQKTLAGLAMDGIVIPQDVGNAMGNFNIQAFRLAAVSWLVENNHPLREFETPAFRALMEAANPEALDALWKNHQSVTQYIVRLFDYLLPKVRDDLAQSLTKIHISFDGWTVRSGKKAFGGVVAHYVDVNGQLKDLPIALPQLSGSHSGERIAEVIYEIFEKFGISPAKVGYFVLDNAGPNNKAVESIADTCGFKPEYRRLRCGPHTINLVGQTIIFGVDKDSFQNELSQAKVEQQFLQEWRKQGPLGALIDVLSYIHTPQQYDLIRNFQKAEAVLPDGQEATKPKEIIKPIVTRWNSFCAAFERATEMPQALNAYMQYHIEKTRTDEAYRRAKGLKPQEVPLWMKSDGLTSQDWAVITQYIQVLKPLKEATSRLEGRGASGRFGAIHEIIPTFEAILKAYEYLSEQYSSVDFNEADAPEDHLVINVRAGWKKLQKYYEKLDDSPAYYAATTLHPYYKYYCDNSWRRQPGWLERADAQFQELWSEYKGEPGKQSPPTRKKAKITSNLQEQIDQYANPPPLDPREEQSDEFTRWKKQEPNLPWDHPFSINPISYWIAHRHKYPKLSQLALDVLSIPASSCDCERQFSEVGDLLEPRRAKLSPQVLSAIQCVRCWLKAGFKRPQELYSVSESSLETINSVYQLCEWIFED</sequence>
<keyword evidence="3" id="KW-0863">Zinc-finger</keyword>
<evidence type="ECO:0000313" key="8">
    <source>
        <dbReference type="Proteomes" id="UP000007129"/>
    </source>
</evidence>
<evidence type="ECO:0000256" key="1">
    <source>
        <dbReference type="ARBA" id="ARBA00004123"/>
    </source>
</evidence>
<dbReference type="InterPro" id="IPR008906">
    <property type="entry name" value="HATC_C_dom"/>
</dbReference>
<dbReference type="AlphaFoldDB" id="K2QI16"/>
<keyword evidence="4" id="KW-0862">Zinc</keyword>
<dbReference type="GO" id="GO:0005634">
    <property type="term" value="C:nucleus"/>
    <property type="evidence" value="ECO:0007669"/>
    <property type="project" value="UniProtKB-SubCell"/>
</dbReference>
<name>K2QI16_MACPH</name>
<dbReference type="Pfam" id="PF05699">
    <property type="entry name" value="Dimer_Tnp_hAT"/>
    <property type="match status" value="1"/>
</dbReference>
<keyword evidence="2" id="KW-0479">Metal-binding</keyword>
<reference evidence="7 8" key="1">
    <citation type="journal article" date="2012" name="BMC Genomics">
        <title>Tools to kill: Genome of one of the most destructive plant pathogenic fungi Macrophomina phaseolina.</title>
        <authorList>
            <person name="Islam M.S."/>
            <person name="Haque M.S."/>
            <person name="Islam M.M."/>
            <person name="Emdad E.M."/>
            <person name="Halim A."/>
            <person name="Hossen Q.M.M."/>
            <person name="Hossain M.Z."/>
            <person name="Ahmed B."/>
            <person name="Rahim S."/>
            <person name="Rahman M.S."/>
            <person name="Alam M.M."/>
            <person name="Hou S."/>
            <person name="Wan X."/>
            <person name="Saito J.A."/>
            <person name="Alam M."/>
        </authorList>
    </citation>
    <scope>NUCLEOTIDE SEQUENCE [LARGE SCALE GENOMIC DNA]</scope>
    <source>
        <strain evidence="7 8">MS6</strain>
    </source>
</reference>
<dbReference type="InterPro" id="IPR012337">
    <property type="entry name" value="RNaseH-like_sf"/>
</dbReference>
<accession>K2QI16</accession>
<evidence type="ECO:0000259" key="6">
    <source>
        <dbReference type="Pfam" id="PF05699"/>
    </source>
</evidence>
<protein>
    <submittedName>
        <fullName evidence="7">HAT domain-containing protein</fullName>
    </submittedName>
</protein>
<dbReference type="GO" id="GO:0008270">
    <property type="term" value="F:zinc ion binding"/>
    <property type="evidence" value="ECO:0007669"/>
    <property type="project" value="UniProtKB-KW"/>
</dbReference>
<feature type="domain" description="HAT C-terminal dimerisation" evidence="6">
    <location>
        <begin position="614"/>
        <end position="698"/>
    </location>
</feature>
<comment type="caution">
    <text evidence="7">The sequence shown here is derived from an EMBL/GenBank/DDBJ whole genome shotgun (WGS) entry which is preliminary data.</text>
</comment>
<evidence type="ECO:0000256" key="4">
    <source>
        <dbReference type="ARBA" id="ARBA00022833"/>
    </source>
</evidence>
<dbReference type="OrthoDB" id="3677735at2759"/>
<organism evidence="7 8">
    <name type="scientific">Macrophomina phaseolina (strain MS6)</name>
    <name type="common">Charcoal rot fungus</name>
    <dbReference type="NCBI Taxonomy" id="1126212"/>
    <lineage>
        <taxon>Eukaryota</taxon>
        <taxon>Fungi</taxon>
        <taxon>Dikarya</taxon>
        <taxon>Ascomycota</taxon>
        <taxon>Pezizomycotina</taxon>
        <taxon>Dothideomycetes</taxon>
        <taxon>Dothideomycetes incertae sedis</taxon>
        <taxon>Botryosphaeriales</taxon>
        <taxon>Botryosphaeriaceae</taxon>
        <taxon>Macrophomina</taxon>
    </lineage>
</organism>
<evidence type="ECO:0000256" key="3">
    <source>
        <dbReference type="ARBA" id="ARBA00022771"/>
    </source>
</evidence>
<dbReference type="Proteomes" id="UP000007129">
    <property type="component" value="Unassembled WGS sequence"/>
</dbReference>
<comment type="subcellular location">
    <subcellularLocation>
        <location evidence="1">Nucleus</location>
    </subcellularLocation>
</comment>
<dbReference type="PANTHER" id="PTHR46481">
    <property type="entry name" value="ZINC FINGER BED DOMAIN-CONTAINING PROTEIN 4"/>
    <property type="match status" value="1"/>
</dbReference>
<evidence type="ECO:0000313" key="7">
    <source>
        <dbReference type="EMBL" id="EKG09451.1"/>
    </source>
</evidence>
<keyword evidence="5" id="KW-0539">Nucleus</keyword>
<dbReference type="eggNOG" id="KOG1121">
    <property type="taxonomic scope" value="Eukaryota"/>
</dbReference>
<proteinExistence type="predicted"/>
<dbReference type="PANTHER" id="PTHR46481:SF10">
    <property type="entry name" value="ZINC FINGER BED DOMAIN-CONTAINING PROTEIN 39"/>
    <property type="match status" value="1"/>
</dbReference>
<dbReference type="HOGENOM" id="CLU_009123_10_0_1"/>
<dbReference type="EMBL" id="AHHD01000661">
    <property type="protein sequence ID" value="EKG09451.1"/>
    <property type="molecule type" value="Genomic_DNA"/>
</dbReference>
<dbReference type="GO" id="GO:0046983">
    <property type="term" value="F:protein dimerization activity"/>
    <property type="evidence" value="ECO:0007669"/>
    <property type="project" value="InterPro"/>
</dbReference>